<dbReference type="GO" id="GO:0008270">
    <property type="term" value="F:zinc ion binding"/>
    <property type="evidence" value="ECO:0007669"/>
    <property type="project" value="InterPro"/>
</dbReference>
<dbReference type="EC" id="3.4.24.-" evidence="5"/>
<dbReference type="PANTHER" id="PTHR47926:SF458">
    <property type="entry name" value="PENTATRICOPEPTIDE REPEAT-CONTAINING PROTEIN"/>
    <property type="match status" value="1"/>
</dbReference>
<dbReference type="InterPro" id="IPR011990">
    <property type="entry name" value="TPR-like_helical_dom_sf"/>
</dbReference>
<dbReference type="NCBIfam" id="TIGR00756">
    <property type="entry name" value="PPR"/>
    <property type="match status" value="2"/>
</dbReference>
<dbReference type="Gene3D" id="1.25.40.10">
    <property type="entry name" value="Tetratricopeptide repeat domain"/>
    <property type="match status" value="1"/>
</dbReference>
<evidence type="ECO:0000259" key="4">
    <source>
        <dbReference type="Pfam" id="PF14432"/>
    </source>
</evidence>
<dbReference type="GO" id="GO:0016787">
    <property type="term" value="F:hydrolase activity"/>
    <property type="evidence" value="ECO:0007669"/>
    <property type="project" value="UniProtKB-KW"/>
</dbReference>
<dbReference type="EC" id="3.6.4.3" evidence="5"/>
<dbReference type="Pfam" id="PF13041">
    <property type="entry name" value="PPR_2"/>
    <property type="match status" value="1"/>
</dbReference>
<evidence type="ECO:0000256" key="1">
    <source>
        <dbReference type="ARBA" id="ARBA00006643"/>
    </source>
</evidence>
<dbReference type="Pfam" id="PF01535">
    <property type="entry name" value="PPR"/>
    <property type="match status" value="1"/>
</dbReference>
<feature type="repeat" description="PPR" evidence="3">
    <location>
        <begin position="25"/>
        <end position="59"/>
    </location>
</feature>
<reference evidence="5" key="1">
    <citation type="submission" date="2014-07" db="EMBL/GenBank/DDBJ databases">
        <title>Identification of a novel salt tolerance gene in wild soybean by whole-genome sequencing.</title>
        <authorList>
            <person name="Lam H.-M."/>
            <person name="Qi X."/>
            <person name="Li M.-W."/>
            <person name="Liu X."/>
            <person name="Xie M."/>
            <person name="Ni M."/>
            <person name="Xu X."/>
        </authorList>
    </citation>
    <scope>NUCLEOTIDE SEQUENCE [LARGE SCALE GENOMIC DNA]</scope>
    <source>
        <tissue evidence="5">Root</tissue>
    </source>
</reference>
<name>A0A0B2R7V9_GLYSO</name>
<comment type="similarity">
    <text evidence="1">Belongs to the PPR family. PCMP-H subfamily.</text>
</comment>
<evidence type="ECO:0000256" key="3">
    <source>
        <dbReference type="PROSITE-ProRule" id="PRU00708"/>
    </source>
</evidence>
<keyword evidence="2" id="KW-0677">Repeat</keyword>
<dbReference type="PROSITE" id="PS51375">
    <property type="entry name" value="PPR"/>
    <property type="match status" value="2"/>
</dbReference>
<dbReference type="EMBL" id="KN653027">
    <property type="protein sequence ID" value="KHN27857.1"/>
    <property type="molecule type" value="Genomic_DNA"/>
</dbReference>
<proteinExistence type="inferred from homology"/>
<dbReference type="PANTHER" id="PTHR47926">
    <property type="entry name" value="PENTATRICOPEPTIDE REPEAT-CONTAINING PROTEIN"/>
    <property type="match status" value="1"/>
</dbReference>
<dbReference type="GO" id="GO:0009451">
    <property type="term" value="P:RNA modification"/>
    <property type="evidence" value="ECO:0007669"/>
    <property type="project" value="InterPro"/>
</dbReference>
<gene>
    <name evidence="5" type="ORF">glysoja_033005</name>
</gene>
<evidence type="ECO:0000313" key="5">
    <source>
        <dbReference type="EMBL" id="KHN27857.1"/>
    </source>
</evidence>
<dbReference type="AlphaFoldDB" id="A0A0B2R7V9"/>
<dbReference type="Pfam" id="PF14432">
    <property type="entry name" value="DYW_deaminase"/>
    <property type="match status" value="1"/>
</dbReference>
<dbReference type="InterPro" id="IPR002885">
    <property type="entry name" value="PPR_rpt"/>
</dbReference>
<organism evidence="5">
    <name type="scientific">Glycine soja</name>
    <name type="common">Wild soybean</name>
    <dbReference type="NCBI Taxonomy" id="3848"/>
    <lineage>
        <taxon>Eukaryota</taxon>
        <taxon>Viridiplantae</taxon>
        <taxon>Streptophyta</taxon>
        <taxon>Embryophyta</taxon>
        <taxon>Tracheophyta</taxon>
        <taxon>Spermatophyta</taxon>
        <taxon>Magnoliopsida</taxon>
        <taxon>eudicotyledons</taxon>
        <taxon>Gunneridae</taxon>
        <taxon>Pentapetalae</taxon>
        <taxon>rosids</taxon>
        <taxon>fabids</taxon>
        <taxon>Fabales</taxon>
        <taxon>Fabaceae</taxon>
        <taxon>Papilionoideae</taxon>
        <taxon>50 kb inversion clade</taxon>
        <taxon>NPAAA clade</taxon>
        <taxon>indigoferoid/millettioid clade</taxon>
        <taxon>Phaseoleae</taxon>
        <taxon>Glycine</taxon>
        <taxon>Glycine subgen. Soja</taxon>
    </lineage>
</organism>
<dbReference type="Proteomes" id="UP000053555">
    <property type="component" value="Unassembled WGS sequence"/>
</dbReference>
<sequence>MISTYVGSGNMSQAKELFDGMQERNVVSWSTIIAGYVQVGCFMEALGFFHEMLQIGPKPNEYTLVSTLAACSNLVALDKGKWFHAYIGRGDIKMNERLLASIIGMYAKCGEIESASRVFLEHRSAGYVPELGELLHDIDDEEDRVCFVCTQKLAIAFGLMNTANGTPIRIVKNLRVCGDCHQATKFISKVYNRVIIARDRTRYHRFKDGICSCEDYW</sequence>
<dbReference type="InterPro" id="IPR046960">
    <property type="entry name" value="PPR_At4g14850-like_plant"/>
</dbReference>
<protein>
    <submittedName>
        <fullName evidence="5">Pentatricopeptide repeat-containing protein</fullName>
        <ecNumber evidence="5">3.4.24.-</ecNumber>
        <ecNumber evidence="5">3.6.4.3</ecNumber>
    </submittedName>
</protein>
<dbReference type="InterPro" id="IPR032867">
    <property type="entry name" value="DYW_dom"/>
</dbReference>
<keyword evidence="5" id="KW-0378">Hydrolase</keyword>
<dbReference type="GO" id="GO:0003723">
    <property type="term" value="F:RNA binding"/>
    <property type="evidence" value="ECO:0007669"/>
    <property type="project" value="InterPro"/>
</dbReference>
<feature type="domain" description="DYW" evidence="4">
    <location>
        <begin position="126"/>
        <end position="217"/>
    </location>
</feature>
<feature type="repeat" description="PPR" evidence="3">
    <location>
        <begin position="95"/>
        <end position="129"/>
    </location>
</feature>
<accession>A0A0B2R7V9</accession>
<evidence type="ECO:0000256" key="2">
    <source>
        <dbReference type="ARBA" id="ARBA00022737"/>
    </source>
</evidence>